<evidence type="ECO:0000256" key="1">
    <source>
        <dbReference type="SAM" id="SignalP"/>
    </source>
</evidence>
<evidence type="ECO:0000313" key="2">
    <source>
        <dbReference type="EMBL" id="HIX19240.1"/>
    </source>
</evidence>
<dbReference type="AlphaFoldDB" id="A0A9D1VAL8"/>
<proteinExistence type="predicted"/>
<protein>
    <submittedName>
        <fullName evidence="2">Uncharacterized protein</fullName>
    </submittedName>
</protein>
<keyword evidence="1" id="KW-0732">Signal</keyword>
<feature type="chain" id="PRO_5038701648" evidence="1">
    <location>
        <begin position="22"/>
        <end position="256"/>
    </location>
</feature>
<evidence type="ECO:0000313" key="3">
    <source>
        <dbReference type="Proteomes" id="UP000823964"/>
    </source>
</evidence>
<name>A0A9D1VAL8_9BACT</name>
<sequence length="256" mass="27395">MKNILLTAITAVICGSTLLNAEDVTKLRVGLADNAPKTLAPQPVAIPQIPALAAGKRKDAVDDWYVINVPVQFVGTAPSSKEKNAWVTDVTLRIHLRAEGKDGKSVHLTKTLALSDVPLRSGSGDKGSYKGSYNIGIFLPQRSYEMIAGSEKGKIKVFAYAVEAAFNGEVCKRPKDSVVETHDSSVKLKPTWYKRSKSKASSAKVYAISETPFAPYYGAAYPRPNPIYGAPVVDESVFDKGDEAGDGASESSDAES</sequence>
<reference evidence="2" key="1">
    <citation type="journal article" date="2021" name="PeerJ">
        <title>Extensive microbial diversity within the chicken gut microbiome revealed by metagenomics and culture.</title>
        <authorList>
            <person name="Gilroy R."/>
            <person name="Ravi A."/>
            <person name="Getino M."/>
            <person name="Pursley I."/>
            <person name="Horton D.L."/>
            <person name="Alikhan N.F."/>
            <person name="Baker D."/>
            <person name="Gharbi K."/>
            <person name="Hall N."/>
            <person name="Watson M."/>
            <person name="Adriaenssens E.M."/>
            <person name="Foster-Nyarko E."/>
            <person name="Jarju S."/>
            <person name="Secka A."/>
            <person name="Antonio M."/>
            <person name="Oren A."/>
            <person name="Chaudhuri R.R."/>
            <person name="La Ragione R."/>
            <person name="Hildebrand F."/>
            <person name="Pallen M.J."/>
        </authorList>
    </citation>
    <scope>NUCLEOTIDE SEQUENCE</scope>
    <source>
        <strain evidence="2">14975</strain>
    </source>
</reference>
<organism evidence="2 3">
    <name type="scientific">Candidatus Akkermansia intestinigallinarum</name>
    <dbReference type="NCBI Taxonomy" id="2838431"/>
    <lineage>
        <taxon>Bacteria</taxon>
        <taxon>Pseudomonadati</taxon>
        <taxon>Verrucomicrobiota</taxon>
        <taxon>Verrucomicrobiia</taxon>
        <taxon>Verrucomicrobiales</taxon>
        <taxon>Akkermansiaceae</taxon>
        <taxon>Akkermansia</taxon>
    </lineage>
</organism>
<reference evidence="2" key="2">
    <citation type="submission" date="2021-04" db="EMBL/GenBank/DDBJ databases">
        <authorList>
            <person name="Gilroy R."/>
        </authorList>
    </citation>
    <scope>NUCLEOTIDE SEQUENCE</scope>
    <source>
        <strain evidence="2">14975</strain>
    </source>
</reference>
<comment type="caution">
    <text evidence="2">The sequence shown here is derived from an EMBL/GenBank/DDBJ whole genome shotgun (WGS) entry which is preliminary data.</text>
</comment>
<accession>A0A9D1VAL8</accession>
<gene>
    <name evidence="2" type="ORF">H9862_01390</name>
</gene>
<dbReference type="EMBL" id="DXFQ01000020">
    <property type="protein sequence ID" value="HIX19240.1"/>
    <property type="molecule type" value="Genomic_DNA"/>
</dbReference>
<feature type="signal peptide" evidence="1">
    <location>
        <begin position="1"/>
        <end position="21"/>
    </location>
</feature>
<dbReference type="Proteomes" id="UP000823964">
    <property type="component" value="Unassembled WGS sequence"/>
</dbReference>